<dbReference type="KEGG" id="scy:SCATT_p15530"/>
<evidence type="ECO:0000313" key="2">
    <source>
        <dbReference type="Proteomes" id="UP000007842"/>
    </source>
</evidence>
<organism evidence="1 2">
    <name type="scientific">Streptantibioticus cattleyicolor (strain ATCC 35852 / DSM 46488 / JCM 4925 / NBRC 14057 / NRRL 8057)</name>
    <name type="common">Streptomyces cattleya</name>
    <dbReference type="NCBI Taxonomy" id="1003195"/>
    <lineage>
        <taxon>Bacteria</taxon>
        <taxon>Bacillati</taxon>
        <taxon>Actinomycetota</taxon>
        <taxon>Actinomycetes</taxon>
        <taxon>Kitasatosporales</taxon>
        <taxon>Streptomycetaceae</taxon>
        <taxon>Streptantibioticus</taxon>
    </lineage>
</organism>
<dbReference type="AlphaFoldDB" id="F8JKI4"/>
<geneLocation type="plasmid" evidence="1 2">
    <name>pSCATT</name>
</geneLocation>
<evidence type="ECO:0000313" key="1">
    <source>
        <dbReference type="EMBL" id="AEW99746.1"/>
    </source>
</evidence>
<proteinExistence type="predicted"/>
<dbReference type="HOGENOM" id="CLU_193860_0_0_11"/>
<accession>F8JKI4</accession>
<protein>
    <submittedName>
        <fullName evidence="1">Uncharacterized protein</fullName>
    </submittedName>
</protein>
<name>F8JKI4_STREN</name>
<dbReference type="KEGG" id="sct:SCAT_p0187"/>
<dbReference type="RefSeq" id="WP_014150642.1">
    <property type="nucleotide sequence ID" value="NC_016113.1"/>
</dbReference>
<dbReference type="EMBL" id="CP003229">
    <property type="protein sequence ID" value="AEW99746.1"/>
    <property type="molecule type" value="Genomic_DNA"/>
</dbReference>
<keyword evidence="1" id="KW-0614">Plasmid</keyword>
<dbReference type="PATRIC" id="fig|1003195.11.peg.176"/>
<dbReference type="Proteomes" id="UP000007842">
    <property type="component" value="Plasmid pSCATT"/>
</dbReference>
<keyword evidence="2" id="KW-1185">Reference proteome</keyword>
<sequence>MDDPLLLTADTAISCALEGDARGISLLLHQLDLDETRHVSICLATRAAEAMHVTGACAGLTQEQIAAVWDFIRTNGFGPDVG</sequence>
<reference evidence="2" key="1">
    <citation type="submission" date="2011-12" db="EMBL/GenBank/DDBJ databases">
        <title>Complete genome sequence of Streptomyces cattleya strain DSM 46488.</title>
        <authorList>
            <person name="Ou H.-Y."/>
            <person name="Li P."/>
            <person name="Zhao C."/>
            <person name="O'Hagan D."/>
            <person name="Deng Z."/>
        </authorList>
    </citation>
    <scope>NUCLEOTIDE SEQUENCE [LARGE SCALE GENOMIC DNA]</scope>
    <source>
        <strain evidence="2">ATCC 35852 / DSM 46488 / JCM 4925 / NBRC 14057 / NRRL 8057</strain>
        <plasmid evidence="2">Plasmid pSCATT</plasmid>
    </source>
</reference>
<gene>
    <name evidence="1" type="ordered locus">SCATT_p15530</name>
</gene>
<accession>G8XH28</accession>